<evidence type="ECO:0000256" key="1">
    <source>
        <dbReference type="ARBA" id="ARBA00023595"/>
    </source>
</evidence>
<dbReference type="InterPro" id="IPR011004">
    <property type="entry name" value="Trimer_LpxA-like_sf"/>
</dbReference>
<dbReference type="Pfam" id="PF00132">
    <property type="entry name" value="Hexapep"/>
    <property type="match status" value="1"/>
</dbReference>
<proteinExistence type="inferred from homology"/>
<comment type="subcellular location">
    <subcellularLocation>
        <location evidence="2">Mitochondrion membrane</location>
        <topology evidence="2">Peripheral membrane protein</topology>
        <orientation evidence="2">Matrix side</orientation>
    </subcellularLocation>
</comment>
<keyword evidence="4" id="KW-1185">Reference proteome</keyword>
<dbReference type="PANTHER" id="PTHR13061">
    <property type="entry name" value="DYNACTIN SUBUNIT P25"/>
    <property type="match status" value="1"/>
</dbReference>
<dbReference type="InterPro" id="IPR001451">
    <property type="entry name" value="Hexapep"/>
</dbReference>
<dbReference type="AlphaFoldDB" id="A0A250WW71"/>
<dbReference type="SUPFAM" id="SSF51161">
    <property type="entry name" value="Trimeric LpxA-like enzymes"/>
    <property type="match status" value="1"/>
</dbReference>
<accession>A0A250WW71</accession>
<dbReference type="InterPro" id="IPR047324">
    <property type="entry name" value="LbH_gamma_CA-like"/>
</dbReference>
<name>A0A250WW71_9CHLO</name>
<dbReference type="EMBL" id="BEGY01000009">
    <property type="protein sequence ID" value="GAX74770.1"/>
    <property type="molecule type" value="Genomic_DNA"/>
</dbReference>
<dbReference type="CDD" id="cd04645">
    <property type="entry name" value="LbH_gamma_CA_like"/>
    <property type="match status" value="1"/>
</dbReference>
<dbReference type="GO" id="GO:0031966">
    <property type="term" value="C:mitochondrial membrane"/>
    <property type="evidence" value="ECO:0007669"/>
    <property type="project" value="UniProtKB-SubCell"/>
</dbReference>
<dbReference type="STRING" id="1157962.A0A250WW71"/>
<comment type="caution">
    <text evidence="3">The sequence shown here is derived from an EMBL/GenBank/DDBJ whole genome shotgun (WGS) entry which is preliminary data.</text>
</comment>
<evidence type="ECO:0000313" key="3">
    <source>
        <dbReference type="EMBL" id="GAX74770.1"/>
    </source>
</evidence>
<reference evidence="3 4" key="1">
    <citation type="submission" date="2017-08" db="EMBL/GenBank/DDBJ databases">
        <title>Acidophilic green algal genome provides insights into adaptation to an acidic environment.</title>
        <authorList>
            <person name="Hirooka S."/>
            <person name="Hirose Y."/>
            <person name="Kanesaki Y."/>
            <person name="Higuchi S."/>
            <person name="Fujiwara T."/>
            <person name="Onuma R."/>
            <person name="Era A."/>
            <person name="Ohbayashi R."/>
            <person name="Uzuka A."/>
            <person name="Nozaki H."/>
            <person name="Yoshikawa H."/>
            <person name="Miyagishima S.Y."/>
        </authorList>
    </citation>
    <scope>NUCLEOTIDE SEQUENCE [LARGE SCALE GENOMIC DNA]</scope>
    <source>
        <strain evidence="3 4">NIES-2499</strain>
    </source>
</reference>
<dbReference type="Proteomes" id="UP000232323">
    <property type="component" value="Unassembled WGS sequence"/>
</dbReference>
<evidence type="ECO:0000313" key="4">
    <source>
        <dbReference type="Proteomes" id="UP000232323"/>
    </source>
</evidence>
<evidence type="ECO:0008006" key="5">
    <source>
        <dbReference type="Google" id="ProtNLM"/>
    </source>
</evidence>
<organism evidence="3 4">
    <name type="scientific">Chlamydomonas eustigma</name>
    <dbReference type="NCBI Taxonomy" id="1157962"/>
    <lineage>
        <taxon>Eukaryota</taxon>
        <taxon>Viridiplantae</taxon>
        <taxon>Chlorophyta</taxon>
        <taxon>core chlorophytes</taxon>
        <taxon>Chlorophyceae</taxon>
        <taxon>CS clade</taxon>
        <taxon>Chlamydomonadales</taxon>
        <taxon>Chlamydomonadaceae</taxon>
        <taxon>Chlamydomonas</taxon>
    </lineage>
</organism>
<dbReference type="OrthoDB" id="25818at2759"/>
<dbReference type="SMR" id="A0A250WW71"/>
<gene>
    <name evidence="3" type="ORF">CEUSTIGMA_g2217.t1</name>
</gene>
<comment type="similarity">
    <text evidence="1">Belongs to the gamma-class carbonic anhydrase family.</text>
</comment>
<dbReference type="PANTHER" id="PTHR13061:SF50">
    <property type="entry name" value="GAMMA CARBONIC ANHYDRASE 1, MITOCHONDRIAL"/>
    <property type="match status" value="1"/>
</dbReference>
<sequence>MALNPLNLLKTLAWRTTFAIRETGQALERLGCQMQGIYSHEEIINRHTSVSPIKFDAPKIPSSAFVAPSSLLLGKVSLGEGTSVWYNAVVRGDYGSVTIGKNSNIQDSAYVGACSEFSPYVVIGDNVSVGHGAVLKGCSVGNNTLIGMNAVISEGVEVGVSCIIAAGAYIEENSVVPPNEVWAGNPAKKLRDLKTSERDYLRSLPERYRELSGQHKEIMELLELKQHEYSR</sequence>
<dbReference type="Gene3D" id="2.160.10.10">
    <property type="entry name" value="Hexapeptide repeat proteins"/>
    <property type="match status" value="1"/>
</dbReference>
<dbReference type="InterPro" id="IPR050484">
    <property type="entry name" value="Transf_Hexapept/Carb_Anhydrase"/>
</dbReference>
<protein>
    <recommendedName>
        <fullName evidence="5">Gamma carbonic anhydrase</fullName>
    </recommendedName>
</protein>
<evidence type="ECO:0000256" key="2">
    <source>
        <dbReference type="ARBA" id="ARBA00034694"/>
    </source>
</evidence>